<comment type="caution">
    <text evidence="2">The sequence shown here is derived from an EMBL/GenBank/DDBJ whole genome shotgun (WGS) entry which is preliminary data.</text>
</comment>
<evidence type="ECO:0000313" key="3">
    <source>
        <dbReference type="Proteomes" id="UP000585474"/>
    </source>
</evidence>
<feature type="region of interest" description="Disordered" evidence="1">
    <location>
        <begin position="66"/>
        <end position="94"/>
    </location>
</feature>
<sequence>MLSSTPSEQPLSTTSSYIEAHHHLATQENDYFQSSSHHQGLIPMWQLGSPDSELTDQISSDAVPDLEFTLGAPSPRDRTKSSPSTRLIRPIGVS</sequence>
<keyword evidence="3" id="KW-1185">Reference proteome</keyword>
<name>A0A7J0DVA0_9ERIC</name>
<dbReference type="AlphaFoldDB" id="A0A7J0DVA0"/>
<dbReference type="Proteomes" id="UP000585474">
    <property type="component" value="Unassembled WGS sequence"/>
</dbReference>
<organism evidence="2 3">
    <name type="scientific">Actinidia rufa</name>
    <dbReference type="NCBI Taxonomy" id="165716"/>
    <lineage>
        <taxon>Eukaryota</taxon>
        <taxon>Viridiplantae</taxon>
        <taxon>Streptophyta</taxon>
        <taxon>Embryophyta</taxon>
        <taxon>Tracheophyta</taxon>
        <taxon>Spermatophyta</taxon>
        <taxon>Magnoliopsida</taxon>
        <taxon>eudicotyledons</taxon>
        <taxon>Gunneridae</taxon>
        <taxon>Pentapetalae</taxon>
        <taxon>asterids</taxon>
        <taxon>Ericales</taxon>
        <taxon>Actinidiaceae</taxon>
        <taxon>Actinidia</taxon>
    </lineage>
</organism>
<evidence type="ECO:0000313" key="2">
    <source>
        <dbReference type="EMBL" id="GFS43303.1"/>
    </source>
</evidence>
<feature type="region of interest" description="Disordered" evidence="1">
    <location>
        <begin position="1"/>
        <end position="20"/>
    </location>
</feature>
<dbReference type="EMBL" id="BJWL01000417">
    <property type="protein sequence ID" value="GFS43303.1"/>
    <property type="molecule type" value="Genomic_DNA"/>
</dbReference>
<dbReference type="OrthoDB" id="118550at2759"/>
<reference evidence="3" key="1">
    <citation type="submission" date="2019-07" db="EMBL/GenBank/DDBJ databases">
        <title>De Novo Assembly of kiwifruit Actinidia rufa.</title>
        <authorList>
            <person name="Sugita-Konishi S."/>
            <person name="Sato K."/>
            <person name="Mori E."/>
            <person name="Abe Y."/>
            <person name="Kisaki G."/>
            <person name="Hamano K."/>
            <person name="Suezawa K."/>
            <person name="Otani M."/>
            <person name="Fukuda T."/>
            <person name="Manabe T."/>
            <person name="Gomi K."/>
            <person name="Tabuchi M."/>
            <person name="Akimitsu K."/>
            <person name="Kataoka I."/>
        </authorList>
    </citation>
    <scope>NUCLEOTIDE SEQUENCE [LARGE SCALE GENOMIC DNA]</scope>
    <source>
        <strain evidence="3">cv. Fuchu</strain>
    </source>
</reference>
<accession>A0A7J0DVA0</accession>
<evidence type="ECO:0000256" key="1">
    <source>
        <dbReference type="SAM" id="MobiDB-lite"/>
    </source>
</evidence>
<proteinExistence type="predicted"/>
<feature type="compositionally biased region" description="Polar residues" evidence="1">
    <location>
        <begin position="1"/>
        <end position="17"/>
    </location>
</feature>
<gene>
    <name evidence="2" type="ORF">Acr_00g0084690</name>
</gene>
<protein>
    <submittedName>
        <fullName evidence="2">Uncharacterized protein</fullName>
    </submittedName>
</protein>